<keyword evidence="3 13" id="KW-0812">Transmembrane</keyword>
<evidence type="ECO:0000256" key="4">
    <source>
        <dbReference type="ARBA" id="ARBA00022729"/>
    </source>
</evidence>
<proteinExistence type="predicted"/>
<dbReference type="Gene3D" id="3.80.10.10">
    <property type="entry name" value="Ribonuclease Inhibitor"/>
    <property type="match status" value="2"/>
</dbReference>
<dbReference type="InterPro" id="IPR011009">
    <property type="entry name" value="Kinase-like_dom_sf"/>
</dbReference>
<feature type="transmembrane region" description="Helical" evidence="13">
    <location>
        <begin position="291"/>
        <end position="316"/>
    </location>
</feature>
<dbReference type="InterPro" id="IPR001611">
    <property type="entry name" value="Leu-rich_rpt"/>
</dbReference>
<evidence type="ECO:0000313" key="16">
    <source>
        <dbReference type="EMBL" id="KZV29499.1"/>
    </source>
</evidence>
<evidence type="ECO:0000259" key="15">
    <source>
        <dbReference type="Pfam" id="PF08263"/>
    </source>
</evidence>
<dbReference type="EMBL" id="KV009366">
    <property type="protein sequence ID" value="KZV29499.1"/>
    <property type="molecule type" value="Genomic_DNA"/>
</dbReference>
<dbReference type="SUPFAM" id="SSF52058">
    <property type="entry name" value="L domain-like"/>
    <property type="match status" value="1"/>
</dbReference>
<keyword evidence="8 13" id="KW-1133">Transmembrane helix</keyword>
<feature type="domain" description="Leucine-rich repeat-containing N-terminal plant-type" evidence="15">
    <location>
        <begin position="26"/>
        <end position="66"/>
    </location>
</feature>
<dbReference type="Pfam" id="PF08263">
    <property type="entry name" value="LRRNT_2"/>
    <property type="match status" value="1"/>
</dbReference>
<keyword evidence="4 14" id="KW-0732">Signal</keyword>
<evidence type="ECO:0000256" key="14">
    <source>
        <dbReference type="SAM" id="SignalP"/>
    </source>
</evidence>
<keyword evidence="6" id="KW-0547">Nucleotide-binding</keyword>
<evidence type="ECO:0000256" key="6">
    <source>
        <dbReference type="ARBA" id="ARBA00022741"/>
    </source>
</evidence>
<gene>
    <name evidence="16" type="ORF">F511_22728</name>
</gene>
<organism evidence="16 17">
    <name type="scientific">Dorcoceras hygrometricum</name>
    <dbReference type="NCBI Taxonomy" id="472368"/>
    <lineage>
        <taxon>Eukaryota</taxon>
        <taxon>Viridiplantae</taxon>
        <taxon>Streptophyta</taxon>
        <taxon>Embryophyta</taxon>
        <taxon>Tracheophyta</taxon>
        <taxon>Spermatophyta</taxon>
        <taxon>Magnoliopsida</taxon>
        <taxon>eudicotyledons</taxon>
        <taxon>Gunneridae</taxon>
        <taxon>Pentapetalae</taxon>
        <taxon>asterids</taxon>
        <taxon>lamiids</taxon>
        <taxon>Lamiales</taxon>
        <taxon>Gesneriaceae</taxon>
        <taxon>Didymocarpoideae</taxon>
        <taxon>Trichosporeae</taxon>
        <taxon>Loxocarpinae</taxon>
        <taxon>Dorcoceras</taxon>
    </lineage>
</organism>
<dbReference type="InterPro" id="IPR013210">
    <property type="entry name" value="LRR_N_plant-typ"/>
</dbReference>
<keyword evidence="5" id="KW-0677">Repeat</keyword>
<keyword evidence="2" id="KW-0433">Leucine-rich repeat</keyword>
<keyword evidence="17" id="KW-1185">Reference proteome</keyword>
<keyword evidence="7" id="KW-0067">ATP-binding</keyword>
<dbReference type="Pfam" id="PF13855">
    <property type="entry name" value="LRR_8"/>
    <property type="match status" value="1"/>
</dbReference>
<evidence type="ECO:0000313" key="17">
    <source>
        <dbReference type="Proteomes" id="UP000250235"/>
    </source>
</evidence>
<comment type="subcellular location">
    <subcellularLocation>
        <location evidence="12">Endomembrane system</location>
        <topology evidence="12">Single-pass membrane protein</topology>
    </subcellularLocation>
    <subcellularLocation>
        <location evidence="1">Membrane</location>
        <topology evidence="1">Single-pass type I membrane protein</topology>
    </subcellularLocation>
</comment>
<dbReference type="GO" id="GO:0016301">
    <property type="term" value="F:kinase activity"/>
    <property type="evidence" value="ECO:0007669"/>
    <property type="project" value="UniProtKB-KW"/>
</dbReference>
<dbReference type="Pfam" id="PF00560">
    <property type="entry name" value="LRR_1"/>
    <property type="match status" value="2"/>
</dbReference>
<accession>A0A2Z7BCF7</accession>
<dbReference type="SUPFAM" id="SSF56112">
    <property type="entry name" value="Protein kinase-like (PK-like)"/>
    <property type="match status" value="1"/>
</dbReference>
<evidence type="ECO:0000256" key="9">
    <source>
        <dbReference type="ARBA" id="ARBA00023136"/>
    </source>
</evidence>
<keyword evidence="11" id="KW-0325">Glycoprotein</keyword>
<name>A0A2Z7BCF7_9LAMI</name>
<dbReference type="InterPro" id="IPR032675">
    <property type="entry name" value="LRR_dom_sf"/>
</dbReference>
<evidence type="ECO:0000256" key="13">
    <source>
        <dbReference type="SAM" id="Phobius"/>
    </source>
</evidence>
<dbReference type="Proteomes" id="UP000250235">
    <property type="component" value="Unassembled WGS sequence"/>
</dbReference>
<dbReference type="Gene3D" id="1.10.510.10">
    <property type="entry name" value="Transferase(Phosphotransferase) domain 1"/>
    <property type="match status" value="1"/>
</dbReference>
<dbReference type="AlphaFoldDB" id="A0A2Z7BCF7"/>
<evidence type="ECO:0000256" key="5">
    <source>
        <dbReference type="ARBA" id="ARBA00022737"/>
    </source>
</evidence>
<evidence type="ECO:0000256" key="3">
    <source>
        <dbReference type="ARBA" id="ARBA00022692"/>
    </source>
</evidence>
<evidence type="ECO:0000256" key="2">
    <source>
        <dbReference type="ARBA" id="ARBA00022614"/>
    </source>
</evidence>
<feature type="signal peptide" evidence="14">
    <location>
        <begin position="1"/>
        <end position="23"/>
    </location>
</feature>
<evidence type="ECO:0000256" key="11">
    <source>
        <dbReference type="ARBA" id="ARBA00023180"/>
    </source>
</evidence>
<keyword evidence="10 16" id="KW-0675">Receptor</keyword>
<dbReference type="PANTHER" id="PTHR46084:SF19">
    <property type="entry name" value="PROTEIN KINASE DOMAIN-CONTAINING PROTEIN"/>
    <property type="match status" value="1"/>
</dbReference>
<evidence type="ECO:0000256" key="8">
    <source>
        <dbReference type="ARBA" id="ARBA00022989"/>
    </source>
</evidence>
<evidence type="ECO:0000256" key="12">
    <source>
        <dbReference type="ARBA" id="ARBA00037847"/>
    </source>
</evidence>
<dbReference type="OrthoDB" id="676979at2759"/>
<keyword evidence="16" id="KW-0418">Kinase</keyword>
<evidence type="ECO:0000256" key="10">
    <source>
        <dbReference type="ARBA" id="ARBA00023170"/>
    </source>
</evidence>
<keyword evidence="16" id="KW-0808">Transferase</keyword>
<keyword evidence="9 13" id="KW-0472">Membrane</keyword>
<protein>
    <submittedName>
        <fullName evidence="16">Putative LRR receptor-like serine/threonine-protein kinase</fullName>
    </submittedName>
</protein>
<evidence type="ECO:0000256" key="7">
    <source>
        <dbReference type="ARBA" id="ARBA00022840"/>
    </source>
</evidence>
<dbReference type="GO" id="GO:0012505">
    <property type="term" value="C:endomembrane system"/>
    <property type="evidence" value="ECO:0007669"/>
    <property type="project" value="UniProtKB-SubCell"/>
</dbReference>
<dbReference type="FunFam" id="3.80.10.10:FF:000101">
    <property type="entry name" value="LRR receptor-like serine/threonine-protein kinase ERECTA"/>
    <property type="match status" value="1"/>
</dbReference>
<dbReference type="PANTHER" id="PTHR46084">
    <property type="entry name" value="PROTEIN MALE DISCOVERER 2"/>
    <property type="match status" value="1"/>
</dbReference>
<reference evidence="16 17" key="1">
    <citation type="journal article" date="2015" name="Proc. Natl. Acad. Sci. U.S.A.">
        <title>The resurrection genome of Boea hygrometrica: A blueprint for survival of dehydration.</title>
        <authorList>
            <person name="Xiao L."/>
            <person name="Yang G."/>
            <person name="Zhang L."/>
            <person name="Yang X."/>
            <person name="Zhao S."/>
            <person name="Ji Z."/>
            <person name="Zhou Q."/>
            <person name="Hu M."/>
            <person name="Wang Y."/>
            <person name="Chen M."/>
            <person name="Xu Y."/>
            <person name="Jin H."/>
            <person name="Xiao X."/>
            <person name="Hu G."/>
            <person name="Bao F."/>
            <person name="Hu Y."/>
            <person name="Wan P."/>
            <person name="Li L."/>
            <person name="Deng X."/>
            <person name="Kuang T."/>
            <person name="Xiang C."/>
            <person name="Zhu J.K."/>
            <person name="Oliver M.J."/>
            <person name="He Y."/>
        </authorList>
    </citation>
    <scope>NUCLEOTIDE SEQUENCE [LARGE SCALE GENOMIC DNA]</scope>
    <source>
        <strain evidence="17">cv. XS01</strain>
    </source>
</reference>
<evidence type="ECO:0000256" key="1">
    <source>
        <dbReference type="ARBA" id="ARBA00004479"/>
    </source>
</evidence>
<sequence length="539" mass="59321">MTSFASFRVLLISLGLFLAHCVAFPQNEVEALISFKRAIMEDPLLVFSNWNSLDAHPCGWSGISCSIAGDKVIKLNISGASLSGFIAPDLYQLSVLQELILHGNSLFGMIPKEISMLKSLKVLDLGSNRLTGMIPLEIGNLTSIVKLNLQSNGLTGKLPYELGNLKNLEELRLDRNKFLGTIPTNYGSKHSSISNEMQSSNGRPMSDCGSSQLKVVDLSYNFLVGSIPKCLDYLPRSSFTGNCLEENDPKQRPYAQCGGASPPIKARQGVNVTNRPVEGASIHQAKSAKHVWLLVLEIITGITVGLLFVVALFTAFQKCKSKPIPWKKSSSLKDDITIYIDSEILKDVARYSREELEAACEDFSNIIESSPDSVVYKGTTKDGQEIALVDFECWKTVLSRMEKSSGTISNMGAVCVFPNSMERHLDIQGNIYSFGILLLEIISGRPTYSKERGFLVDWAKKFLELPDVISYAVDPKLKYFRYEDLRTICEVVNLCIHPNSSTSTSMQHLCSILENGLDTSISADLKASSLAWAELALSS</sequence>
<feature type="chain" id="PRO_5016262108" evidence="14">
    <location>
        <begin position="24"/>
        <end position="539"/>
    </location>
</feature>
<dbReference type="GO" id="GO:0005524">
    <property type="term" value="F:ATP binding"/>
    <property type="evidence" value="ECO:0007669"/>
    <property type="project" value="UniProtKB-KW"/>
</dbReference>